<dbReference type="SUPFAM" id="SSF53335">
    <property type="entry name" value="S-adenosyl-L-methionine-dependent methyltransferases"/>
    <property type="match status" value="1"/>
</dbReference>
<proteinExistence type="predicted"/>
<reference evidence="4" key="1">
    <citation type="submission" date="2020-12" db="EMBL/GenBank/DDBJ databases">
        <authorList>
            <person name="Rodrigo-Torres L."/>
            <person name="Arahal R. D."/>
            <person name="Lucena T."/>
        </authorList>
    </citation>
    <scope>NUCLEOTIDE SEQUENCE</scope>
    <source>
        <strain evidence="4">CECT 9390</strain>
    </source>
</reference>
<dbReference type="GO" id="GO:0032259">
    <property type="term" value="P:methylation"/>
    <property type="evidence" value="ECO:0007669"/>
    <property type="project" value="UniProtKB-KW"/>
</dbReference>
<gene>
    <name evidence="4" type="primary">ubiG_1</name>
    <name evidence="4" type="ORF">CHRY9390_02614</name>
</gene>
<evidence type="ECO:0000313" key="5">
    <source>
        <dbReference type="Proteomes" id="UP000662618"/>
    </source>
</evidence>
<dbReference type="Gene3D" id="3.40.50.150">
    <property type="entry name" value="Vaccinia Virus protein VP39"/>
    <property type="match status" value="1"/>
</dbReference>
<keyword evidence="4" id="KW-0830">Ubiquinone</keyword>
<protein>
    <submittedName>
        <fullName evidence="4">Ubiquinone biosynthesis O-methyltransferase</fullName>
        <ecNumber evidence="4">2.1.1.222</ecNumber>
    </submittedName>
</protein>
<comment type="caution">
    <text evidence="4">The sequence shown here is derived from an EMBL/GenBank/DDBJ whole genome shotgun (WGS) entry which is preliminary data.</text>
</comment>
<dbReference type="EC" id="2.1.1.222" evidence="4"/>
<keyword evidence="3" id="KW-0949">S-adenosyl-L-methionine</keyword>
<keyword evidence="5" id="KW-1185">Reference proteome</keyword>
<dbReference type="CDD" id="cd02440">
    <property type="entry name" value="AdoMet_MTases"/>
    <property type="match status" value="1"/>
</dbReference>
<dbReference type="PANTHER" id="PTHR43464">
    <property type="entry name" value="METHYLTRANSFERASE"/>
    <property type="match status" value="1"/>
</dbReference>
<name>A0A9N8MJE1_9FLAO</name>
<evidence type="ECO:0000256" key="2">
    <source>
        <dbReference type="ARBA" id="ARBA00022679"/>
    </source>
</evidence>
<dbReference type="AlphaFoldDB" id="A0A9N8MJE1"/>
<dbReference type="PANTHER" id="PTHR43464:SF19">
    <property type="entry name" value="UBIQUINONE BIOSYNTHESIS O-METHYLTRANSFERASE, MITOCHONDRIAL"/>
    <property type="match status" value="1"/>
</dbReference>
<keyword evidence="2 4" id="KW-0808">Transferase</keyword>
<dbReference type="GO" id="GO:0008757">
    <property type="term" value="F:S-adenosylmethionine-dependent methyltransferase activity"/>
    <property type="evidence" value="ECO:0007669"/>
    <property type="project" value="InterPro"/>
</dbReference>
<dbReference type="GO" id="GO:0009312">
    <property type="term" value="P:oligosaccharide biosynthetic process"/>
    <property type="evidence" value="ECO:0007669"/>
    <property type="project" value="InterPro"/>
</dbReference>
<dbReference type="Pfam" id="PF05401">
    <property type="entry name" value="NodS"/>
    <property type="match status" value="1"/>
</dbReference>
<dbReference type="GO" id="GO:0102208">
    <property type="term" value="F:2-polyprenyl-6-hydroxyphenol methylase activity"/>
    <property type="evidence" value="ECO:0007669"/>
    <property type="project" value="UniProtKB-EC"/>
</dbReference>
<evidence type="ECO:0000256" key="1">
    <source>
        <dbReference type="ARBA" id="ARBA00022603"/>
    </source>
</evidence>
<evidence type="ECO:0000256" key="3">
    <source>
        <dbReference type="ARBA" id="ARBA00022691"/>
    </source>
</evidence>
<dbReference type="Proteomes" id="UP000662618">
    <property type="component" value="Unassembled WGS sequence"/>
</dbReference>
<accession>A0A9N8MJE1</accession>
<dbReference type="InterPro" id="IPR029063">
    <property type="entry name" value="SAM-dependent_MTases_sf"/>
</dbReference>
<dbReference type="EMBL" id="CAJIMS010000001">
    <property type="protein sequence ID" value="CAD7813136.1"/>
    <property type="molecule type" value="Genomic_DNA"/>
</dbReference>
<dbReference type="InterPro" id="IPR008715">
    <property type="entry name" value="SAM-MeTfrase_NodS-like"/>
</dbReference>
<dbReference type="RefSeq" id="WP_162088859.1">
    <property type="nucleotide sequence ID" value="NZ_CAJIMS010000001.1"/>
</dbReference>
<evidence type="ECO:0000313" key="4">
    <source>
        <dbReference type="EMBL" id="CAD7813136.1"/>
    </source>
</evidence>
<keyword evidence="1 4" id="KW-0489">Methyltransferase</keyword>
<sequence length="194" mass="22473">MNEKKSLDSEYFKDVYEANDDPWNFETSEYEAEKYAATILSLPRKHYENVLEIGCSIGVLTQLLAQKSTQLLAIDVSEKALNLAAKRCEKLSNTTFKKMNFPEELPDESYDLMMISEVAYYLSASDWQFAIFGLYERLLPEGNVVLVHWLPVVHDYPQTGDEVHNSFEKLMKDKMTNVFSTRAENYRIDVWAKS</sequence>
<organism evidence="4 5">
    <name type="scientific">Chryseobacterium aquaeductus</name>
    <dbReference type="NCBI Taxonomy" id="2675056"/>
    <lineage>
        <taxon>Bacteria</taxon>
        <taxon>Pseudomonadati</taxon>
        <taxon>Bacteroidota</taxon>
        <taxon>Flavobacteriia</taxon>
        <taxon>Flavobacteriales</taxon>
        <taxon>Weeksellaceae</taxon>
        <taxon>Chryseobacterium group</taxon>
        <taxon>Chryseobacterium</taxon>
    </lineage>
</organism>